<keyword evidence="4" id="KW-1185">Reference proteome</keyword>
<reference evidence="3 4" key="1">
    <citation type="submission" date="2024-10" db="EMBL/GenBank/DDBJ databases">
        <title>Draft genome assembly of a novel steroid transforming actinomycete isolated from African clawed frog Xenopus laevis.</title>
        <authorList>
            <person name="Bragin E."/>
            <person name="Kollerov V."/>
            <person name="Donova M.V."/>
        </authorList>
    </citation>
    <scope>NUCLEOTIDE SEQUENCE [LARGE SCALE GENOMIC DNA]</scope>
    <source>
        <strain evidence="3 4">MTOC-St3</strain>
    </source>
</reference>
<feature type="domain" description="N-acetylmuramoyl-L-alanine amidase" evidence="2">
    <location>
        <begin position="30"/>
        <end position="190"/>
    </location>
</feature>
<feature type="compositionally biased region" description="Low complexity" evidence="1">
    <location>
        <begin position="221"/>
        <end position="234"/>
    </location>
</feature>
<gene>
    <name evidence="3" type="ORF">ACGU38_03235</name>
</gene>
<comment type="caution">
    <text evidence="3">The sequence shown here is derived from an EMBL/GenBank/DDBJ whole genome shotgun (WGS) entry which is preliminary data.</text>
</comment>
<accession>A0ABW7DU42</accession>
<dbReference type="Gene3D" id="3.40.80.10">
    <property type="entry name" value="Peptidoglycan recognition protein-like"/>
    <property type="match status" value="1"/>
</dbReference>
<dbReference type="InterPro" id="IPR002502">
    <property type="entry name" value="Amidase_domain"/>
</dbReference>
<dbReference type="SUPFAM" id="SSF55846">
    <property type="entry name" value="N-acetylmuramoyl-L-alanine amidase-like"/>
    <property type="match status" value="1"/>
</dbReference>
<evidence type="ECO:0000313" key="4">
    <source>
        <dbReference type="Proteomes" id="UP001605990"/>
    </source>
</evidence>
<evidence type="ECO:0000259" key="2">
    <source>
        <dbReference type="SMART" id="SM00644"/>
    </source>
</evidence>
<feature type="non-terminal residue" evidence="3">
    <location>
        <position position="300"/>
    </location>
</feature>
<organism evidence="3 4">
    <name type="scientific">Streptomyces rochei</name>
    <name type="common">Streptomyces parvullus</name>
    <dbReference type="NCBI Taxonomy" id="1928"/>
    <lineage>
        <taxon>Bacteria</taxon>
        <taxon>Bacillati</taxon>
        <taxon>Actinomycetota</taxon>
        <taxon>Actinomycetes</taxon>
        <taxon>Kitasatosporales</taxon>
        <taxon>Streptomycetaceae</taxon>
        <taxon>Streptomyces</taxon>
        <taxon>Streptomyces rochei group</taxon>
    </lineage>
</organism>
<feature type="region of interest" description="Disordered" evidence="1">
    <location>
        <begin position="215"/>
        <end position="241"/>
    </location>
</feature>
<proteinExistence type="predicted"/>
<dbReference type="EMBL" id="JBIENY010000043">
    <property type="protein sequence ID" value="MFG6294375.1"/>
    <property type="molecule type" value="Genomic_DNA"/>
</dbReference>
<protein>
    <submittedName>
        <fullName evidence="3">N-acetylmuramoyl-L-alanine amidase</fullName>
    </submittedName>
</protein>
<evidence type="ECO:0000256" key="1">
    <source>
        <dbReference type="SAM" id="MobiDB-lite"/>
    </source>
</evidence>
<dbReference type="SMART" id="SM00644">
    <property type="entry name" value="Ami_2"/>
    <property type="match status" value="1"/>
</dbReference>
<evidence type="ECO:0000313" key="3">
    <source>
        <dbReference type="EMBL" id="MFG6294375.1"/>
    </source>
</evidence>
<sequence>MAAPLSAASLLAALRAEGCKVQEYRSWRTHRRPTSTGAFGPINGVMIHHTVTSGTDSSVALCYNGHSDLPGPLCHGVIAKDGTIYLVSAGRANHAGPGDDDVLRMVQNESYNRDSLLAPNEANTDGNARFYGFECINLGNGKDPWPAAQRDAIVRASAAILRAYGGPAKGWTAKSVIGHKEWQPGKIDPRTGTGGVDVSPPVLRKLIDERLAHPASWTPGATTAPSKPATSPTAPKEDDMPSAKEIAAAVMEYQIDDPRTTGTKYVTVKDVLWWAGADAAQANAKVRDLEAQLAAVHAQL</sequence>
<name>A0ABW7DU42_STRRO</name>
<dbReference type="InterPro" id="IPR036505">
    <property type="entry name" value="Amidase/PGRP_sf"/>
</dbReference>
<dbReference type="Pfam" id="PF01510">
    <property type="entry name" value="Amidase_2"/>
    <property type="match status" value="1"/>
</dbReference>
<dbReference type="Proteomes" id="UP001605990">
    <property type="component" value="Unassembled WGS sequence"/>
</dbReference>
<dbReference type="RefSeq" id="WP_394392844.1">
    <property type="nucleotide sequence ID" value="NZ_JBIENY010000043.1"/>
</dbReference>
<dbReference type="CDD" id="cd06583">
    <property type="entry name" value="PGRP"/>
    <property type="match status" value="1"/>
</dbReference>